<reference evidence="2 3" key="1">
    <citation type="submission" date="2015-08" db="EMBL/GenBank/DDBJ databases">
        <title>Next Generation Sequencing and Analysis of the Genome of Puccinia sorghi L Schw, the Causal Agent of Maize Common Rust.</title>
        <authorList>
            <person name="Rochi L."/>
            <person name="Burguener G."/>
            <person name="Darino M."/>
            <person name="Turjanski A."/>
            <person name="Kreff E."/>
            <person name="Dieguez M.J."/>
            <person name="Sacco F."/>
        </authorList>
    </citation>
    <scope>NUCLEOTIDE SEQUENCE [LARGE SCALE GENOMIC DNA]</scope>
    <source>
        <strain evidence="2 3">RO10H11247</strain>
    </source>
</reference>
<protein>
    <submittedName>
        <fullName evidence="2">Uncharacterized protein</fullName>
    </submittedName>
</protein>
<feature type="region of interest" description="Disordered" evidence="1">
    <location>
        <begin position="45"/>
        <end position="74"/>
    </location>
</feature>
<feature type="region of interest" description="Disordered" evidence="1">
    <location>
        <begin position="168"/>
        <end position="194"/>
    </location>
</feature>
<dbReference type="EMBL" id="LAVV01007966">
    <property type="protein sequence ID" value="KNZ54177.1"/>
    <property type="molecule type" value="Genomic_DNA"/>
</dbReference>
<evidence type="ECO:0000313" key="2">
    <source>
        <dbReference type="EMBL" id="KNZ54177.1"/>
    </source>
</evidence>
<keyword evidence="3" id="KW-1185">Reference proteome</keyword>
<organism evidence="2 3">
    <name type="scientific">Puccinia sorghi</name>
    <dbReference type="NCBI Taxonomy" id="27349"/>
    <lineage>
        <taxon>Eukaryota</taxon>
        <taxon>Fungi</taxon>
        <taxon>Dikarya</taxon>
        <taxon>Basidiomycota</taxon>
        <taxon>Pucciniomycotina</taxon>
        <taxon>Pucciniomycetes</taxon>
        <taxon>Pucciniales</taxon>
        <taxon>Pucciniaceae</taxon>
        <taxon>Puccinia</taxon>
    </lineage>
</organism>
<gene>
    <name evidence="2" type="ORF">VP01_3017g2</name>
</gene>
<sequence>MLPLSLEFLTISSSATSYFSSTLTPPPDPWCASWQEARRRYSPDPALLLRPSTPHHQGLQKERHRPPPYKNRPCSPPSAQHFFLRFPANSPPSNFLINPPACPPQSLCCAAPATHTLPNLPSAAPSHSHMPRISSMEPSPKFLLSTIDFPIFVLGGGSGSIQRRPQDVTQNGAHGGARDSRTCRHAAGGAETTQCERKKLGLPAEHSSDESGAFKTPHHMAAPGMLVSPDPQTRQRAFMIGAFPRSRSYPNSFVSSELSLLSHRNKAHPAKYVSHLSPRPVPPPVCHYLDKKSSLGASYQPLTPRKASVARFGKKNYLSR</sequence>
<comment type="caution">
    <text evidence="2">The sequence shown here is derived from an EMBL/GenBank/DDBJ whole genome shotgun (WGS) entry which is preliminary data.</text>
</comment>
<accession>A0A0L6V0Y4</accession>
<dbReference type="VEuPathDB" id="FungiDB:VP01_3017g2"/>
<evidence type="ECO:0000313" key="3">
    <source>
        <dbReference type="Proteomes" id="UP000037035"/>
    </source>
</evidence>
<dbReference type="Proteomes" id="UP000037035">
    <property type="component" value="Unassembled WGS sequence"/>
</dbReference>
<proteinExistence type="predicted"/>
<evidence type="ECO:0000256" key="1">
    <source>
        <dbReference type="SAM" id="MobiDB-lite"/>
    </source>
</evidence>
<dbReference type="AlphaFoldDB" id="A0A0L6V0Y4"/>
<name>A0A0L6V0Y4_9BASI</name>